<dbReference type="GO" id="GO:0003677">
    <property type="term" value="F:DNA binding"/>
    <property type="evidence" value="ECO:0007669"/>
    <property type="project" value="UniProtKB-KW"/>
</dbReference>
<dbReference type="Proteomes" id="UP000276215">
    <property type="component" value="Unassembled WGS sequence"/>
</dbReference>
<dbReference type="Gene3D" id="1.10.10.10">
    <property type="entry name" value="Winged helix-like DNA-binding domain superfamily/Winged helix DNA-binding domain"/>
    <property type="match status" value="1"/>
</dbReference>
<dbReference type="Pfam" id="PF17683">
    <property type="entry name" value="TFIIF_beta_N"/>
    <property type="match status" value="1"/>
</dbReference>
<protein>
    <recommendedName>
        <fullName evidence="3">Transcription initiation factor IIF subunit beta</fullName>
    </recommendedName>
    <alternativeName>
        <fullName evidence="9">TFIIF medium subunit</fullName>
    </alternativeName>
    <alternativeName>
        <fullName evidence="8">TFIIF-beta</fullName>
    </alternativeName>
</protein>
<dbReference type="InterPro" id="IPR036390">
    <property type="entry name" value="WH_DNA-bd_sf"/>
</dbReference>
<keyword evidence="4" id="KW-0805">Transcription regulation</keyword>
<dbReference type="FunFam" id="1.10.10.10:FF:000035">
    <property type="entry name" value="General transcription factor IIF subunit 2"/>
    <property type="match status" value="1"/>
</dbReference>
<evidence type="ECO:0000256" key="1">
    <source>
        <dbReference type="ARBA" id="ARBA00004123"/>
    </source>
</evidence>
<dbReference type="InterPro" id="IPR040504">
    <property type="entry name" value="TFIIF_beta_N"/>
</dbReference>
<dbReference type="PANTHER" id="PTHR10445">
    <property type="entry name" value="GENERAL TRANSCRIPTION FACTOR IIF SUBUNIT 2"/>
    <property type="match status" value="1"/>
</dbReference>
<evidence type="ECO:0000256" key="2">
    <source>
        <dbReference type="ARBA" id="ARBA00009543"/>
    </source>
</evidence>
<dbReference type="EMBL" id="ML120368">
    <property type="protein sequence ID" value="RPB02390.1"/>
    <property type="molecule type" value="Genomic_DNA"/>
</dbReference>
<dbReference type="InterPro" id="IPR003196">
    <property type="entry name" value="TFIIF_beta"/>
</dbReference>
<evidence type="ECO:0000259" key="11">
    <source>
        <dbReference type="Pfam" id="PF02270"/>
    </source>
</evidence>
<dbReference type="AlphaFoldDB" id="A0A3N4JVM1"/>
<name>A0A3N4JVM1_9PEZI</name>
<keyword evidence="6" id="KW-0804">Transcription</keyword>
<feature type="region of interest" description="Disordered" evidence="10">
    <location>
        <begin position="1"/>
        <end position="55"/>
    </location>
</feature>
<evidence type="ECO:0000256" key="4">
    <source>
        <dbReference type="ARBA" id="ARBA00023015"/>
    </source>
</evidence>
<evidence type="ECO:0000256" key="3">
    <source>
        <dbReference type="ARBA" id="ARBA00021453"/>
    </source>
</evidence>
<feature type="compositionally biased region" description="Acidic residues" evidence="10">
    <location>
        <begin position="35"/>
        <end position="45"/>
    </location>
</feature>
<comment type="subcellular location">
    <subcellularLocation>
        <location evidence="1">Nucleus</location>
    </subcellularLocation>
</comment>
<dbReference type="STRING" id="1336337.A0A3N4JVM1"/>
<dbReference type="InterPro" id="IPR011039">
    <property type="entry name" value="TFIIF_interaction"/>
</dbReference>
<dbReference type="SUPFAM" id="SSF46785">
    <property type="entry name" value="Winged helix' DNA-binding domain"/>
    <property type="match status" value="1"/>
</dbReference>
<organism evidence="13 14">
    <name type="scientific">Choiromyces venosus 120613-1</name>
    <dbReference type="NCBI Taxonomy" id="1336337"/>
    <lineage>
        <taxon>Eukaryota</taxon>
        <taxon>Fungi</taxon>
        <taxon>Dikarya</taxon>
        <taxon>Ascomycota</taxon>
        <taxon>Pezizomycotina</taxon>
        <taxon>Pezizomycetes</taxon>
        <taxon>Pezizales</taxon>
        <taxon>Tuberaceae</taxon>
        <taxon>Choiromyces</taxon>
    </lineage>
</organism>
<proteinExistence type="inferred from homology"/>
<evidence type="ECO:0000256" key="6">
    <source>
        <dbReference type="ARBA" id="ARBA00023163"/>
    </source>
</evidence>
<accession>A0A3N4JVM1</accession>
<dbReference type="GO" id="GO:0005674">
    <property type="term" value="C:transcription factor TFIIF complex"/>
    <property type="evidence" value="ECO:0007669"/>
    <property type="project" value="InterPro"/>
</dbReference>
<feature type="domain" description="TFIIF beta subunit HTH" evidence="11">
    <location>
        <begin position="275"/>
        <end position="337"/>
    </location>
</feature>
<keyword evidence="14" id="KW-1185">Reference proteome</keyword>
<evidence type="ECO:0000313" key="14">
    <source>
        <dbReference type="Proteomes" id="UP000276215"/>
    </source>
</evidence>
<evidence type="ECO:0000256" key="8">
    <source>
        <dbReference type="ARBA" id="ARBA00081473"/>
    </source>
</evidence>
<dbReference type="PANTHER" id="PTHR10445:SF0">
    <property type="entry name" value="GENERAL TRANSCRIPTION FACTOR IIF SUBUNIT 2"/>
    <property type="match status" value="1"/>
</dbReference>
<evidence type="ECO:0000256" key="10">
    <source>
        <dbReference type="SAM" id="MobiDB-lite"/>
    </source>
</evidence>
<gene>
    <name evidence="13" type="ORF">L873DRAFT_1802337</name>
</gene>
<keyword evidence="5" id="KW-0238">DNA-binding</keyword>
<evidence type="ECO:0000256" key="7">
    <source>
        <dbReference type="ARBA" id="ARBA00023242"/>
    </source>
</evidence>
<dbReference type="Pfam" id="PF02270">
    <property type="entry name" value="TFIIF_beta"/>
    <property type="match status" value="1"/>
</dbReference>
<evidence type="ECO:0000256" key="9">
    <source>
        <dbReference type="ARBA" id="ARBA00081863"/>
    </source>
</evidence>
<reference evidence="13 14" key="1">
    <citation type="journal article" date="2018" name="Nat. Ecol. Evol.">
        <title>Pezizomycetes genomes reveal the molecular basis of ectomycorrhizal truffle lifestyle.</title>
        <authorList>
            <person name="Murat C."/>
            <person name="Payen T."/>
            <person name="Noel B."/>
            <person name="Kuo A."/>
            <person name="Morin E."/>
            <person name="Chen J."/>
            <person name="Kohler A."/>
            <person name="Krizsan K."/>
            <person name="Balestrini R."/>
            <person name="Da Silva C."/>
            <person name="Montanini B."/>
            <person name="Hainaut M."/>
            <person name="Levati E."/>
            <person name="Barry K.W."/>
            <person name="Belfiori B."/>
            <person name="Cichocki N."/>
            <person name="Clum A."/>
            <person name="Dockter R.B."/>
            <person name="Fauchery L."/>
            <person name="Guy J."/>
            <person name="Iotti M."/>
            <person name="Le Tacon F."/>
            <person name="Lindquist E.A."/>
            <person name="Lipzen A."/>
            <person name="Malagnac F."/>
            <person name="Mello A."/>
            <person name="Molinier V."/>
            <person name="Miyauchi S."/>
            <person name="Poulain J."/>
            <person name="Riccioni C."/>
            <person name="Rubini A."/>
            <person name="Sitrit Y."/>
            <person name="Splivallo R."/>
            <person name="Traeger S."/>
            <person name="Wang M."/>
            <person name="Zifcakova L."/>
            <person name="Wipf D."/>
            <person name="Zambonelli A."/>
            <person name="Paolocci F."/>
            <person name="Nowrousian M."/>
            <person name="Ottonello S."/>
            <person name="Baldrian P."/>
            <person name="Spatafora J.W."/>
            <person name="Henrissat B."/>
            <person name="Nagy L.G."/>
            <person name="Aury J.M."/>
            <person name="Wincker P."/>
            <person name="Grigoriev I.V."/>
            <person name="Bonfante P."/>
            <person name="Martin F.M."/>
        </authorList>
    </citation>
    <scope>NUCLEOTIDE SEQUENCE [LARGE SCALE GENOMIC DNA]</scope>
    <source>
        <strain evidence="13 14">120613-1</strain>
    </source>
</reference>
<keyword evidence="7" id="KW-0539">Nucleus</keyword>
<dbReference type="InterPro" id="IPR036388">
    <property type="entry name" value="WH-like_DNA-bd_sf"/>
</dbReference>
<dbReference type="InterPro" id="IPR040450">
    <property type="entry name" value="TFIIF_beta_HTH"/>
</dbReference>
<evidence type="ECO:0000259" key="12">
    <source>
        <dbReference type="Pfam" id="PF17683"/>
    </source>
</evidence>
<dbReference type="GO" id="GO:0006367">
    <property type="term" value="P:transcription initiation at RNA polymerase II promoter"/>
    <property type="evidence" value="ECO:0007669"/>
    <property type="project" value="InterPro"/>
</dbReference>
<feature type="domain" description="TFIIF beta subunit N-terminal" evidence="12">
    <location>
        <begin position="62"/>
        <end position="204"/>
    </location>
</feature>
<dbReference type="OrthoDB" id="26094at2759"/>
<dbReference type="SUPFAM" id="SSF50916">
    <property type="entry name" value="Rap30/74 interaction domains"/>
    <property type="match status" value="1"/>
</dbReference>
<comment type="similarity">
    <text evidence="2">Belongs to the TFIIF beta subunit family.</text>
</comment>
<evidence type="ECO:0000313" key="13">
    <source>
        <dbReference type="EMBL" id="RPB02390.1"/>
    </source>
</evidence>
<evidence type="ECO:0000256" key="5">
    <source>
        <dbReference type="ARBA" id="ARBA00023125"/>
    </source>
</evidence>
<sequence>MEQFSTLEALRVPHGHSNHSSKFPPNRNPAKREWEDDDSEYESDPSELRFPENSNPNEECTAWMVKLPPCLAGRWKEVSDLNDDDEEILLGTIRVKIPKASNDKREMRLKLNPSLNANQDIPQEYNLGSRGKPHNIYCWAEEVKDVPEKQTGPAMPIAFIERSRRSYRGSRAAGEPKETTFRRPSKINKTSFVTKFRDELLATPIRTEGAATVWMGPQAAKKQLGYISPTEAQINLLRPGTVGEFSDQKEKELLFTAAVSSKPVRGRDPKDRAYRMNKDVLISSLYKLFEMKENWTTKEFREALFQPEDYLKQVLREICVYNQDGPMVGAWTLNSNSKEALEYMKEQKNEN</sequence>